<reference evidence="3" key="1">
    <citation type="submission" date="2023-06" db="EMBL/GenBank/DDBJ databases">
        <title>Genome-scale phylogeny and comparative genomics of the fungal order Sordariales.</title>
        <authorList>
            <consortium name="Lawrence Berkeley National Laboratory"/>
            <person name="Hensen N."/>
            <person name="Bonometti L."/>
            <person name="Westerberg I."/>
            <person name="Brannstrom I.O."/>
            <person name="Guillou S."/>
            <person name="Cros-Aarteil S."/>
            <person name="Calhoun S."/>
            <person name="Haridas S."/>
            <person name="Kuo A."/>
            <person name="Mondo S."/>
            <person name="Pangilinan J."/>
            <person name="Riley R."/>
            <person name="LaButti K."/>
            <person name="Andreopoulos B."/>
            <person name="Lipzen A."/>
            <person name="Chen C."/>
            <person name="Yanf M."/>
            <person name="Daum C."/>
            <person name="Ng V."/>
            <person name="Clum A."/>
            <person name="Steindorff A."/>
            <person name="Ohm R."/>
            <person name="Martin F."/>
            <person name="Silar P."/>
            <person name="Natvig D."/>
            <person name="Lalanne C."/>
            <person name="Gautier V."/>
            <person name="Ament-velasquez S.L."/>
            <person name="Kruys A."/>
            <person name="Hutchinson M.I."/>
            <person name="Powell A.J."/>
            <person name="Barry K."/>
            <person name="Miller A.N."/>
            <person name="Grigoriev I.V."/>
            <person name="Debuchy R."/>
            <person name="Gladieux P."/>
            <person name="Thoren M.H."/>
            <person name="Johannesson H."/>
        </authorList>
    </citation>
    <scope>NUCLEOTIDE SEQUENCE</scope>
    <source>
        <strain evidence="3">SMH3391-2</strain>
    </source>
</reference>
<keyword evidence="4" id="KW-1185">Reference proteome</keyword>
<evidence type="ECO:0000256" key="1">
    <source>
        <dbReference type="SAM" id="MobiDB-lite"/>
    </source>
</evidence>
<name>A0AA39XQ39_9PEZI</name>
<feature type="region of interest" description="Disordered" evidence="1">
    <location>
        <begin position="30"/>
        <end position="77"/>
    </location>
</feature>
<organism evidence="3 4">
    <name type="scientific">Bombardia bombarda</name>
    <dbReference type="NCBI Taxonomy" id="252184"/>
    <lineage>
        <taxon>Eukaryota</taxon>
        <taxon>Fungi</taxon>
        <taxon>Dikarya</taxon>
        <taxon>Ascomycota</taxon>
        <taxon>Pezizomycotina</taxon>
        <taxon>Sordariomycetes</taxon>
        <taxon>Sordariomycetidae</taxon>
        <taxon>Sordariales</taxon>
        <taxon>Lasiosphaeriaceae</taxon>
        <taxon>Bombardia</taxon>
    </lineage>
</organism>
<gene>
    <name evidence="3" type="ORF">B0T17DRAFT_106421</name>
</gene>
<dbReference type="EMBL" id="JAULSR010000001">
    <property type="protein sequence ID" value="KAK0637317.1"/>
    <property type="molecule type" value="Genomic_DNA"/>
</dbReference>
<keyword evidence="2" id="KW-0732">Signal</keyword>
<dbReference type="AlphaFoldDB" id="A0AA39XQ39"/>
<evidence type="ECO:0000256" key="2">
    <source>
        <dbReference type="SAM" id="SignalP"/>
    </source>
</evidence>
<dbReference type="Proteomes" id="UP001174934">
    <property type="component" value="Unassembled WGS sequence"/>
</dbReference>
<feature type="chain" id="PRO_5041293123" description="Secreted protein" evidence="2">
    <location>
        <begin position="32"/>
        <end position="129"/>
    </location>
</feature>
<evidence type="ECO:0000313" key="4">
    <source>
        <dbReference type="Proteomes" id="UP001174934"/>
    </source>
</evidence>
<accession>A0AA39XQ39</accession>
<comment type="caution">
    <text evidence="3">The sequence shown here is derived from an EMBL/GenBank/DDBJ whole genome shotgun (WGS) entry which is preliminary data.</text>
</comment>
<evidence type="ECO:0000313" key="3">
    <source>
        <dbReference type="EMBL" id="KAK0637317.1"/>
    </source>
</evidence>
<evidence type="ECO:0008006" key="5">
    <source>
        <dbReference type="Google" id="ProtNLM"/>
    </source>
</evidence>
<feature type="signal peptide" evidence="2">
    <location>
        <begin position="1"/>
        <end position="31"/>
    </location>
</feature>
<protein>
    <recommendedName>
        <fullName evidence="5">Secreted protein</fullName>
    </recommendedName>
</protein>
<proteinExistence type="predicted"/>
<sequence length="129" mass="15385">MAGLVVWFRFVWWFWLRCWLHVKEDLEGAKAKKRKIHGTPNLKKRDHDDDRSTTTATTNTKYDDDSNDNNTTTITTTGRRAESQQWFWFRKERERLTACLPSHCAHTHTLTHIIHALHTYIHNSTHTWV</sequence>
<feature type="compositionally biased region" description="Low complexity" evidence="1">
    <location>
        <begin position="68"/>
        <end position="77"/>
    </location>
</feature>
<feature type="compositionally biased region" description="Basic and acidic residues" evidence="1">
    <location>
        <begin position="43"/>
        <end position="52"/>
    </location>
</feature>